<feature type="transmembrane region" description="Helical" evidence="1">
    <location>
        <begin position="132"/>
        <end position="161"/>
    </location>
</feature>
<keyword evidence="3" id="KW-1185">Reference proteome</keyword>
<feature type="transmembrane region" description="Helical" evidence="1">
    <location>
        <begin position="91"/>
        <end position="111"/>
    </location>
</feature>
<evidence type="ECO:0000313" key="2">
    <source>
        <dbReference type="EMBL" id="GAA3706286.1"/>
    </source>
</evidence>
<keyword evidence="1" id="KW-0812">Transmembrane</keyword>
<feature type="transmembrane region" description="Helical" evidence="1">
    <location>
        <begin position="243"/>
        <end position="264"/>
    </location>
</feature>
<organism evidence="2 3">
    <name type="scientific">Nonomuraea antimicrobica</name>
    <dbReference type="NCBI Taxonomy" id="561173"/>
    <lineage>
        <taxon>Bacteria</taxon>
        <taxon>Bacillati</taxon>
        <taxon>Actinomycetota</taxon>
        <taxon>Actinomycetes</taxon>
        <taxon>Streptosporangiales</taxon>
        <taxon>Streptosporangiaceae</taxon>
        <taxon>Nonomuraea</taxon>
    </lineage>
</organism>
<dbReference type="Proteomes" id="UP001500902">
    <property type="component" value="Unassembled WGS sequence"/>
</dbReference>
<dbReference type="EMBL" id="BAAAZP010000187">
    <property type="protein sequence ID" value="GAA3706286.1"/>
    <property type="molecule type" value="Genomic_DNA"/>
</dbReference>
<reference evidence="3" key="1">
    <citation type="journal article" date="2019" name="Int. J. Syst. Evol. Microbiol.">
        <title>The Global Catalogue of Microorganisms (GCM) 10K type strain sequencing project: providing services to taxonomists for standard genome sequencing and annotation.</title>
        <authorList>
            <consortium name="The Broad Institute Genomics Platform"/>
            <consortium name="The Broad Institute Genome Sequencing Center for Infectious Disease"/>
            <person name="Wu L."/>
            <person name="Ma J."/>
        </authorList>
    </citation>
    <scope>NUCLEOTIDE SEQUENCE [LARGE SCALE GENOMIC DNA]</scope>
    <source>
        <strain evidence="3">JCM 16904</strain>
    </source>
</reference>
<evidence type="ECO:0000313" key="3">
    <source>
        <dbReference type="Proteomes" id="UP001500902"/>
    </source>
</evidence>
<gene>
    <name evidence="2" type="ORF">GCM10022224_084730</name>
</gene>
<name>A0ABP7DLA6_9ACTN</name>
<evidence type="ECO:0000256" key="1">
    <source>
        <dbReference type="SAM" id="Phobius"/>
    </source>
</evidence>
<feature type="transmembrane region" description="Helical" evidence="1">
    <location>
        <begin position="167"/>
        <end position="188"/>
    </location>
</feature>
<feature type="transmembrane region" description="Helical" evidence="1">
    <location>
        <begin position="30"/>
        <end position="48"/>
    </location>
</feature>
<accession>A0ABP7DLA6</accession>
<feature type="transmembrane region" description="Helical" evidence="1">
    <location>
        <begin position="352"/>
        <end position="373"/>
    </location>
</feature>
<feature type="transmembrane region" description="Helical" evidence="1">
    <location>
        <begin position="438"/>
        <end position="463"/>
    </location>
</feature>
<sequence length="542" mass="56516">MAVNGPLGRGEGLGAGVLARLALRRERAIAPWWILTIVALALVMVSYIRTNMATYELKLAYLQVIDASAFLHALGGGVVEPRLEVLATWRSGGFLYVASAFAAVLSVVRHTRREEDAGRSELVLSGTVGRHAPLTAAVLVAGGISLAGGALTAAVLIGMGLEPTGSLAYGAAIAVAGWVFGGVAAVAAQLVRNAHTATAIGLTVLAVAYVTRFAADATGQTWLTWLTPIGWSHLVRPYQEERWWVLGLSALVAAILYAVAYALLDRRDLGSGLLPERLGRASALELRGPVSLAWRLHRALLARWAVGVAAFAAVGGALSPLTRDLLSRPSVVVDNITHFLGVPMGATQLAAYSWYLILILAYAVALYPVLMTLRLRSEETSGRAETLQATPMTRLRWAGGHLLVTALGTAGLMALAGVVFGTVYSLLVGDLATDLPAFVAGALSTVPAAWCVGAVCVLAYGLLPRASVALSWLVWTLTAVLGQVVGPLYGLWGGSPAEPFHYVGNAIIGTPFALGPTAGLITTTALLAAAGLLALHHRDFGA</sequence>
<keyword evidence="1" id="KW-1133">Transmembrane helix</keyword>
<feature type="transmembrane region" description="Helical" evidence="1">
    <location>
        <begin position="402"/>
        <end position="426"/>
    </location>
</feature>
<feature type="transmembrane region" description="Helical" evidence="1">
    <location>
        <begin position="200"/>
        <end position="223"/>
    </location>
</feature>
<keyword evidence="1" id="KW-0472">Membrane</keyword>
<protein>
    <submittedName>
        <fullName evidence="2">Exporter of polyketide antibiotics</fullName>
    </submittedName>
</protein>
<feature type="transmembrane region" description="Helical" evidence="1">
    <location>
        <begin position="470"/>
        <end position="492"/>
    </location>
</feature>
<proteinExistence type="predicted"/>
<feature type="transmembrane region" description="Helical" evidence="1">
    <location>
        <begin position="512"/>
        <end position="535"/>
    </location>
</feature>
<comment type="caution">
    <text evidence="2">The sequence shown here is derived from an EMBL/GenBank/DDBJ whole genome shotgun (WGS) entry which is preliminary data.</text>
</comment>
<feature type="transmembrane region" description="Helical" evidence="1">
    <location>
        <begin position="301"/>
        <end position="321"/>
    </location>
</feature>